<proteinExistence type="predicted"/>
<sequence length="156" mass="17124">MLMISIFVSASGFVARGYSWNQLLLGCCLDDDGSGSGIVDLVVTGRLSLFKGYFKWRFEGVVWKNSLAIYVSILRGIEAESHCVPTERPAKAKPEITHLTLFLNISLLDEERGSYPFNPYAMPSPNGVVEAFVTFAPVAGGMVTTEAKRLIKESLK</sequence>
<reference evidence="1" key="1">
    <citation type="submission" date="2023-04" db="EMBL/GenBank/DDBJ databases">
        <authorList>
            <person name="Vijverberg K."/>
            <person name="Xiong W."/>
            <person name="Schranz E."/>
        </authorList>
    </citation>
    <scope>NUCLEOTIDE SEQUENCE</scope>
</reference>
<protein>
    <submittedName>
        <fullName evidence="1">Uncharacterized protein</fullName>
    </submittedName>
</protein>
<keyword evidence="2" id="KW-1185">Reference proteome</keyword>
<dbReference type="Proteomes" id="UP001177003">
    <property type="component" value="Chromosome 4"/>
</dbReference>
<accession>A0AA35YXK5</accession>
<organism evidence="1 2">
    <name type="scientific">Lactuca saligna</name>
    <name type="common">Willowleaf lettuce</name>
    <dbReference type="NCBI Taxonomy" id="75948"/>
    <lineage>
        <taxon>Eukaryota</taxon>
        <taxon>Viridiplantae</taxon>
        <taxon>Streptophyta</taxon>
        <taxon>Embryophyta</taxon>
        <taxon>Tracheophyta</taxon>
        <taxon>Spermatophyta</taxon>
        <taxon>Magnoliopsida</taxon>
        <taxon>eudicotyledons</taxon>
        <taxon>Gunneridae</taxon>
        <taxon>Pentapetalae</taxon>
        <taxon>asterids</taxon>
        <taxon>campanulids</taxon>
        <taxon>Asterales</taxon>
        <taxon>Asteraceae</taxon>
        <taxon>Cichorioideae</taxon>
        <taxon>Cichorieae</taxon>
        <taxon>Lactucinae</taxon>
        <taxon>Lactuca</taxon>
    </lineage>
</organism>
<gene>
    <name evidence="1" type="ORF">LSALG_LOCUS21554</name>
</gene>
<dbReference type="EMBL" id="OX465080">
    <property type="protein sequence ID" value="CAI9281883.1"/>
    <property type="molecule type" value="Genomic_DNA"/>
</dbReference>
<evidence type="ECO:0000313" key="1">
    <source>
        <dbReference type="EMBL" id="CAI9281883.1"/>
    </source>
</evidence>
<evidence type="ECO:0000313" key="2">
    <source>
        <dbReference type="Proteomes" id="UP001177003"/>
    </source>
</evidence>
<dbReference type="AlphaFoldDB" id="A0AA35YXK5"/>
<name>A0AA35YXK5_LACSI</name>